<reference evidence="2" key="1">
    <citation type="submission" date="2009-10" db="EMBL/GenBank/DDBJ databases">
        <title>Complete sequence of Fibrobacter succinogenes subsp. succinogenes S85.</title>
        <authorList>
            <consortium name="US DOE Joint Genome Institute"/>
            <person name="Lucas S."/>
            <person name="Copeland A."/>
            <person name="Lapidus A."/>
            <person name="Glavina del Rio T."/>
            <person name="Tice H."/>
            <person name="Bruce D."/>
            <person name="Goodwin L."/>
            <person name="Pitluck S."/>
            <person name="Chertkov O."/>
            <person name="Detter J.C."/>
            <person name="Han C."/>
            <person name="Tapia R."/>
            <person name="Larimer F."/>
            <person name="Land M."/>
            <person name="Hauser L."/>
            <person name="Kyrpides N."/>
            <person name="Mikhailova N."/>
            <person name="Weimer P.J."/>
            <person name="Stevenson D.M."/>
            <person name="Boyum J."/>
            <person name="Brumm P.I."/>
            <person name="Mead D."/>
        </authorList>
    </citation>
    <scope>NUCLEOTIDE SEQUENCE [LARGE SCALE GENOMIC DNA]</scope>
    <source>
        <strain evidence="2">S85</strain>
    </source>
</reference>
<feature type="signal peptide" evidence="1">
    <location>
        <begin position="1"/>
        <end position="21"/>
    </location>
</feature>
<sequence length="218" mass="23749">MRKMKLAFAIASACALLVGCAAPRSVMDQGWTQKPAKVKVVFTEPFIANPDDLQDDLPEYVNNFSDWYKAQLETNLGSQTNGVLYSVEKVSMDKVKFEAAAVNGVNIKVPKVEEMDGQADVYLVVNDIWIGRVESETTCTTGGFNAGGGLGMGTTCTQDKDFTGKGNYAYYDAKTGKRLGYGDFEAKSGYTFAVSLSDWQKVVQKTVSSVLDNTPIKK</sequence>
<keyword evidence="1" id="KW-0732">Signal</keyword>
<dbReference type="RefSeq" id="WP_012820125.1">
    <property type="nucleotide sequence ID" value="NC_013410.1"/>
</dbReference>
<organism evidence="2 3">
    <name type="scientific">Fibrobacter succinogenes (strain ATCC 19169 / S85)</name>
    <dbReference type="NCBI Taxonomy" id="59374"/>
    <lineage>
        <taxon>Bacteria</taxon>
        <taxon>Pseudomonadati</taxon>
        <taxon>Fibrobacterota</taxon>
        <taxon>Fibrobacteria</taxon>
        <taxon>Fibrobacterales</taxon>
        <taxon>Fibrobacteraceae</taxon>
        <taxon>Fibrobacter</taxon>
    </lineage>
</organism>
<feature type="chain" id="PRO_5045704882" description="Lipoprotein" evidence="1">
    <location>
        <begin position="22"/>
        <end position="218"/>
    </location>
</feature>
<evidence type="ECO:0000256" key="1">
    <source>
        <dbReference type="SAM" id="SignalP"/>
    </source>
</evidence>
<evidence type="ECO:0000313" key="3">
    <source>
        <dbReference type="Proteomes" id="UP000001497"/>
    </source>
</evidence>
<accession>A0ABN3YU04</accession>
<dbReference type="PROSITE" id="PS51257">
    <property type="entry name" value="PROKAR_LIPOPROTEIN"/>
    <property type="match status" value="1"/>
</dbReference>
<name>A0ABN3YU04_FIBSS</name>
<evidence type="ECO:0000313" key="2">
    <source>
        <dbReference type="EMBL" id="ACX73895.1"/>
    </source>
</evidence>
<evidence type="ECO:0008006" key="4">
    <source>
        <dbReference type="Google" id="ProtNLM"/>
    </source>
</evidence>
<keyword evidence="3" id="KW-1185">Reference proteome</keyword>
<protein>
    <recommendedName>
        <fullName evidence="4">Lipoprotein</fullName>
    </recommendedName>
</protein>
<gene>
    <name evidence="2" type="ordered locus">Fisuc_0283</name>
</gene>
<dbReference type="Proteomes" id="UP000001497">
    <property type="component" value="Chromosome"/>
</dbReference>
<proteinExistence type="predicted"/>
<dbReference type="EMBL" id="CP001792">
    <property type="protein sequence ID" value="ACX73895.1"/>
    <property type="molecule type" value="Genomic_DNA"/>
</dbReference>